<dbReference type="EMBL" id="FN649727">
    <property type="protein sequence ID" value="CBJ25648.1"/>
    <property type="molecule type" value="Genomic_DNA"/>
</dbReference>
<dbReference type="Proteomes" id="UP000002630">
    <property type="component" value="Linkage Group LG02"/>
</dbReference>
<feature type="compositionally biased region" description="Basic and acidic residues" evidence="1">
    <location>
        <begin position="49"/>
        <end position="65"/>
    </location>
</feature>
<dbReference type="EMBL" id="FN649035">
    <property type="protein sequence ID" value="CBJ25648.1"/>
    <property type="molecule type" value="Genomic_DNA"/>
</dbReference>
<keyword evidence="3" id="KW-1185">Reference proteome</keyword>
<organism evidence="2 3">
    <name type="scientific">Ectocarpus siliculosus</name>
    <name type="common">Brown alga</name>
    <name type="synonym">Conferva siliculosa</name>
    <dbReference type="NCBI Taxonomy" id="2880"/>
    <lineage>
        <taxon>Eukaryota</taxon>
        <taxon>Sar</taxon>
        <taxon>Stramenopiles</taxon>
        <taxon>Ochrophyta</taxon>
        <taxon>PX clade</taxon>
        <taxon>Phaeophyceae</taxon>
        <taxon>Ectocarpales</taxon>
        <taxon>Ectocarpaceae</taxon>
        <taxon>Ectocarpus</taxon>
    </lineage>
</organism>
<evidence type="ECO:0000313" key="3">
    <source>
        <dbReference type="Proteomes" id="UP000002630"/>
    </source>
</evidence>
<gene>
    <name evidence="2" type="ORF">Esi_0008_0037</name>
</gene>
<reference evidence="2 3" key="1">
    <citation type="journal article" date="2010" name="Nature">
        <title>The Ectocarpus genome and the independent evolution of multicellularity in brown algae.</title>
        <authorList>
            <person name="Cock J.M."/>
            <person name="Sterck L."/>
            <person name="Rouze P."/>
            <person name="Scornet D."/>
            <person name="Allen A.E."/>
            <person name="Amoutzias G."/>
            <person name="Anthouard V."/>
            <person name="Artiguenave F."/>
            <person name="Aury J.M."/>
            <person name="Badger J.H."/>
            <person name="Beszteri B."/>
            <person name="Billiau K."/>
            <person name="Bonnet E."/>
            <person name="Bothwell J.H."/>
            <person name="Bowler C."/>
            <person name="Boyen C."/>
            <person name="Brownlee C."/>
            <person name="Carrano C.J."/>
            <person name="Charrier B."/>
            <person name="Cho G.Y."/>
            <person name="Coelho S.M."/>
            <person name="Collen J."/>
            <person name="Corre E."/>
            <person name="Da Silva C."/>
            <person name="Delage L."/>
            <person name="Delaroque N."/>
            <person name="Dittami S.M."/>
            <person name="Doulbeau S."/>
            <person name="Elias M."/>
            <person name="Farnham G."/>
            <person name="Gachon C.M."/>
            <person name="Gschloessl B."/>
            <person name="Heesch S."/>
            <person name="Jabbari K."/>
            <person name="Jubin C."/>
            <person name="Kawai H."/>
            <person name="Kimura K."/>
            <person name="Kloareg B."/>
            <person name="Kupper F.C."/>
            <person name="Lang D."/>
            <person name="Le Bail A."/>
            <person name="Leblanc C."/>
            <person name="Lerouge P."/>
            <person name="Lohr M."/>
            <person name="Lopez P.J."/>
            <person name="Martens C."/>
            <person name="Maumus F."/>
            <person name="Michel G."/>
            <person name="Miranda-Saavedra D."/>
            <person name="Morales J."/>
            <person name="Moreau H."/>
            <person name="Motomura T."/>
            <person name="Nagasato C."/>
            <person name="Napoli C.A."/>
            <person name="Nelson D.R."/>
            <person name="Nyvall-Collen P."/>
            <person name="Peters A.F."/>
            <person name="Pommier C."/>
            <person name="Potin P."/>
            <person name="Poulain J."/>
            <person name="Quesneville H."/>
            <person name="Read B."/>
            <person name="Rensing S.A."/>
            <person name="Ritter A."/>
            <person name="Rousvoal S."/>
            <person name="Samanta M."/>
            <person name="Samson G."/>
            <person name="Schroeder D.C."/>
            <person name="Segurens B."/>
            <person name="Strittmatter M."/>
            <person name="Tonon T."/>
            <person name="Tregear J.W."/>
            <person name="Valentin K."/>
            <person name="von Dassow P."/>
            <person name="Yamagishi T."/>
            <person name="Van de Peer Y."/>
            <person name="Wincker P."/>
        </authorList>
    </citation>
    <scope>NUCLEOTIDE SEQUENCE [LARGE SCALE GENOMIC DNA]</scope>
    <source>
        <strain evidence="3">Ec32 / CCAP1310/4</strain>
    </source>
</reference>
<name>D7G6V5_ECTSI</name>
<accession>D7G6V5</accession>
<evidence type="ECO:0000256" key="1">
    <source>
        <dbReference type="SAM" id="MobiDB-lite"/>
    </source>
</evidence>
<sequence>MTAAEAEAGGGGKVAGTAEPGESKKQRRGWGKARSTSAGAAADTAENVNHAKDAGERNGRTDEHRPRKKTRSRQKNIRKDKRPADKRPAYLRAGDPEFSGRGLTEETRKFLGLPQDDFGDAPPAGWGKPGKVGPTASWVIDKKPRRLPKHLEPDAGDEGTNAATTSAAAYTDAGRKSTPAAPDATPSSTGKSKYKNLSLAPGGKTSANEKKRAKGGHGRGGTGGVTSKTSEKNDTNGQDGV</sequence>
<feature type="compositionally biased region" description="Basic residues" evidence="1">
    <location>
        <begin position="66"/>
        <end position="81"/>
    </location>
</feature>
<feature type="region of interest" description="Disordered" evidence="1">
    <location>
        <begin position="1"/>
        <end position="241"/>
    </location>
</feature>
<dbReference type="OrthoDB" id="10498679at2759"/>
<evidence type="ECO:0000313" key="2">
    <source>
        <dbReference type="EMBL" id="CBJ25648.1"/>
    </source>
</evidence>
<protein>
    <submittedName>
        <fullName evidence="2">Uncharacterized protein</fullName>
    </submittedName>
</protein>
<dbReference type="AlphaFoldDB" id="D7G6V5"/>
<feature type="compositionally biased region" description="Low complexity" evidence="1">
    <location>
        <begin position="160"/>
        <end position="172"/>
    </location>
</feature>
<dbReference type="InParanoid" id="D7G6V5"/>
<proteinExistence type="predicted"/>